<dbReference type="PANTHER" id="PTHR30349:SF87">
    <property type="entry name" value="TRANSPOSASE A"/>
    <property type="match status" value="1"/>
</dbReference>
<gene>
    <name evidence="7" type="ORF">ANME2D_03112</name>
</gene>
<evidence type="ECO:0000313" key="7">
    <source>
        <dbReference type="EMBL" id="KCZ71082.1"/>
    </source>
</evidence>
<feature type="domain" description="Core-binding (CB)" evidence="6">
    <location>
        <begin position="1"/>
        <end position="73"/>
    </location>
</feature>
<dbReference type="RefSeq" id="WP_048093237.1">
    <property type="nucleotide sequence ID" value="NZ_JMIY01000007.1"/>
</dbReference>
<dbReference type="GO" id="GO:0015074">
    <property type="term" value="P:DNA integration"/>
    <property type="evidence" value="ECO:0007669"/>
    <property type="project" value="InterPro"/>
</dbReference>
<dbReference type="InterPro" id="IPR050090">
    <property type="entry name" value="Tyrosine_recombinase_XerCD"/>
</dbReference>
<proteinExistence type="predicted"/>
<dbReference type="GO" id="GO:0006310">
    <property type="term" value="P:DNA recombination"/>
    <property type="evidence" value="ECO:0007669"/>
    <property type="project" value="UniProtKB-KW"/>
</dbReference>
<evidence type="ECO:0000256" key="3">
    <source>
        <dbReference type="PROSITE-ProRule" id="PRU01248"/>
    </source>
</evidence>
<dbReference type="InterPro" id="IPR013762">
    <property type="entry name" value="Integrase-like_cat_sf"/>
</dbReference>
<comment type="caution">
    <text evidence="7">The sequence shown here is derived from an EMBL/GenBank/DDBJ whole genome shotgun (WGS) entry which is preliminary data.</text>
</comment>
<name>A0A062V121_9EURY</name>
<evidence type="ECO:0000259" key="6">
    <source>
        <dbReference type="PROSITE" id="PS51900"/>
    </source>
</evidence>
<dbReference type="EMBL" id="JMIY01000007">
    <property type="protein sequence ID" value="KCZ71082.1"/>
    <property type="molecule type" value="Genomic_DNA"/>
</dbReference>
<dbReference type="PANTHER" id="PTHR30349">
    <property type="entry name" value="PHAGE INTEGRASE-RELATED"/>
    <property type="match status" value="1"/>
</dbReference>
<dbReference type="PROSITE" id="PS51898">
    <property type="entry name" value="TYR_RECOMBINASE"/>
    <property type="match status" value="1"/>
</dbReference>
<dbReference type="InterPro" id="IPR010998">
    <property type="entry name" value="Integrase_recombinase_N"/>
</dbReference>
<sequence length="349" mass="40096">MDIKEYIEELEANGFAKNTIRSYKQILERLNDFKELKDITKEDLVKFFRDFKGTDETKRLYQTKIKKFFKDLERAEVAEWIKPVRVKEKLTADDILTTEDINKLIESTGGIYWKALIAFLFESGCRISEAKALKSKDFKETNEGMIVDIPTMKTASGFRRTALILSADYIRNLRVYSNSPPDSVIFHISASHTQVVLNEISNRAGIKKPVTPHAFRHAQATIMVQQGYNEAIIRKKLGWTPGSTMIARYQHLNDNDVVEATLKNNGKTPEKLIITEIKQAEKITLVDAAMQFSKLSQENETLKTELKKLKSLVKKIAELQNMTSIEELEAETYFEEAESKKEERSFPPD</sequence>
<dbReference type="Gene3D" id="1.10.150.130">
    <property type="match status" value="1"/>
</dbReference>
<dbReference type="OrthoDB" id="3343at2157"/>
<keyword evidence="2" id="KW-0233">DNA recombination</keyword>
<dbReference type="SUPFAM" id="SSF56349">
    <property type="entry name" value="DNA breaking-rejoining enzymes"/>
    <property type="match status" value="1"/>
</dbReference>
<dbReference type="InterPro" id="IPR044068">
    <property type="entry name" value="CB"/>
</dbReference>
<accession>A0A062V121</accession>
<dbReference type="PROSITE" id="PS51900">
    <property type="entry name" value="CB"/>
    <property type="match status" value="1"/>
</dbReference>
<dbReference type="GO" id="GO:0003677">
    <property type="term" value="F:DNA binding"/>
    <property type="evidence" value="ECO:0007669"/>
    <property type="project" value="UniProtKB-UniRule"/>
</dbReference>
<keyword evidence="4" id="KW-0175">Coiled coil</keyword>
<feature type="coiled-coil region" evidence="4">
    <location>
        <begin position="292"/>
        <end position="322"/>
    </location>
</feature>
<keyword evidence="1 3" id="KW-0238">DNA-binding</keyword>
<organism evidence="7 8">
    <name type="scientific">Candidatus Methanoperedens nitratireducens</name>
    <dbReference type="NCBI Taxonomy" id="1392998"/>
    <lineage>
        <taxon>Archaea</taxon>
        <taxon>Methanobacteriati</taxon>
        <taxon>Methanobacteriota</taxon>
        <taxon>Stenosarchaea group</taxon>
        <taxon>Methanomicrobia</taxon>
        <taxon>Methanosarcinales</taxon>
        <taxon>ANME-2 cluster</taxon>
        <taxon>Candidatus Methanoperedentaceae</taxon>
        <taxon>Candidatus Methanoperedens</taxon>
    </lineage>
</organism>
<protein>
    <submittedName>
        <fullName evidence="7">Site-specific recombinase XerD</fullName>
    </submittedName>
</protein>
<dbReference type="Proteomes" id="UP000027153">
    <property type="component" value="Unassembled WGS sequence"/>
</dbReference>
<evidence type="ECO:0000256" key="2">
    <source>
        <dbReference type="ARBA" id="ARBA00023172"/>
    </source>
</evidence>
<evidence type="ECO:0000259" key="5">
    <source>
        <dbReference type="PROSITE" id="PS51898"/>
    </source>
</evidence>
<evidence type="ECO:0000256" key="1">
    <source>
        <dbReference type="ARBA" id="ARBA00023125"/>
    </source>
</evidence>
<evidence type="ECO:0000256" key="4">
    <source>
        <dbReference type="SAM" id="Coils"/>
    </source>
</evidence>
<dbReference type="Gene3D" id="1.10.443.10">
    <property type="entry name" value="Intergrase catalytic core"/>
    <property type="match status" value="1"/>
</dbReference>
<dbReference type="Pfam" id="PF00589">
    <property type="entry name" value="Phage_integrase"/>
    <property type="match status" value="1"/>
</dbReference>
<dbReference type="PATRIC" id="fig|1392998.3.peg.2671"/>
<feature type="domain" description="Tyr recombinase" evidence="5">
    <location>
        <begin position="91"/>
        <end position="263"/>
    </location>
</feature>
<dbReference type="InterPro" id="IPR011010">
    <property type="entry name" value="DNA_brk_join_enz"/>
</dbReference>
<evidence type="ECO:0000313" key="8">
    <source>
        <dbReference type="Proteomes" id="UP000027153"/>
    </source>
</evidence>
<reference evidence="7 8" key="1">
    <citation type="journal article" date="2013" name="Nature">
        <title>Anaerobic oxidation of methane coupled to nitrate reduction in a novel archaeal lineage.</title>
        <authorList>
            <person name="Haroon M.F."/>
            <person name="Hu S."/>
            <person name="Shi Y."/>
            <person name="Imelfort M."/>
            <person name="Keller J."/>
            <person name="Hugenholtz P."/>
            <person name="Yuan Z."/>
            <person name="Tyson G.W."/>
        </authorList>
    </citation>
    <scope>NUCLEOTIDE SEQUENCE [LARGE SCALE GENOMIC DNA]</scope>
    <source>
        <strain evidence="7 8">ANME-2d</strain>
    </source>
</reference>
<dbReference type="AlphaFoldDB" id="A0A062V121"/>
<dbReference type="InterPro" id="IPR002104">
    <property type="entry name" value="Integrase_catalytic"/>
</dbReference>
<keyword evidence="8" id="KW-1185">Reference proteome</keyword>